<evidence type="ECO:0000313" key="2">
    <source>
        <dbReference type="EMBL" id="KAG0261773.1"/>
    </source>
</evidence>
<dbReference type="EMBL" id="JAAAJA010000115">
    <property type="protein sequence ID" value="KAG0261773.1"/>
    <property type="molecule type" value="Genomic_DNA"/>
</dbReference>
<evidence type="ECO:0000256" key="1">
    <source>
        <dbReference type="SAM" id="MobiDB-lite"/>
    </source>
</evidence>
<gene>
    <name evidence="2" type="ORF">BG011_000675</name>
</gene>
<protein>
    <submittedName>
        <fullName evidence="2">Uncharacterized protein</fullName>
    </submittedName>
</protein>
<evidence type="ECO:0000313" key="3">
    <source>
        <dbReference type="Proteomes" id="UP000726737"/>
    </source>
</evidence>
<dbReference type="AlphaFoldDB" id="A0A9P6U6H7"/>
<accession>A0A9P6U6H7</accession>
<dbReference type="Proteomes" id="UP000726737">
    <property type="component" value="Unassembled WGS sequence"/>
</dbReference>
<sequence length="373" mass="40723">MLKINAIARPDRFLNEGASFVPSVNNSTGTMNFTLTSPELLDLASYQRTLKDLIYVLASHDPNNNTRCQSSSLEINLGSGGTLLLDTSVIEHDSKNGTSTYTMQDDSRPSSAHAYPLSFQCSGLLPTLCPSIGANQVHSKGMAVPSGQLTTPPVLYYIRLPWNPHTDAIQCQLSARRLCTKHVSLLDKILRYLCDASPGALMVGYSDGPSGVEAGTQVVYSGEDSPLLQKQHCVSHFEHKNGGLDQDRGNVEMDHCVPELSGHIEHPGMTHGKPKHGHLEDPMSKKRQKVSKPTIVSTIPSLDNEENVQSQDRGRIEVGLAGCMHGRENGVLDYEFGLSGDIDPLTTLHDMLSANGLHDMLDADDFHDMLWVK</sequence>
<feature type="region of interest" description="Disordered" evidence="1">
    <location>
        <begin position="264"/>
        <end position="294"/>
    </location>
</feature>
<proteinExistence type="predicted"/>
<keyword evidence="3" id="KW-1185">Reference proteome</keyword>
<reference evidence="2" key="1">
    <citation type="journal article" date="2020" name="Fungal Divers.">
        <title>Resolving the Mortierellaceae phylogeny through synthesis of multi-gene phylogenetics and phylogenomics.</title>
        <authorList>
            <person name="Vandepol N."/>
            <person name="Liber J."/>
            <person name="Desiro A."/>
            <person name="Na H."/>
            <person name="Kennedy M."/>
            <person name="Barry K."/>
            <person name="Grigoriev I.V."/>
            <person name="Miller A.N."/>
            <person name="O'Donnell K."/>
            <person name="Stajich J.E."/>
            <person name="Bonito G."/>
        </authorList>
    </citation>
    <scope>NUCLEOTIDE SEQUENCE</scope>
    <source>
        <strain evidence="2">KOD948</strain>
    </source>
</reference>
<name>A0A9P6U6H7_9FUNG</name>
<organism evidence="2 3">
    <name type="scientific">Mortierella polycephala</name>
    <dbReference type="NCBI Taxonomy" id="41804"/>
    <lineage>
        <taxon>Eukaryota</taxon>
        <taxon>Fungi</taxon>
        <taxon>Fungi incertae sedis</taxon>
        <taxon>Mucoromycota</taxon>
        <taxon>Mortierellomycotina</taxon>
        <taxon>Mortierellomycetes</taxon>
        <taxon>Mortierellales</taxon>
        <taxon>Mortierellaceae</taxon>
        <taxon>Mortierella</taxon>
    </lineage>
</organism>
<dbReference type="OrthoDB" id="2395221at2759"/>
<comment type="caution">
    <text evidence="2">The sequence shown here is derived from an EMBL/GenBank/DDBJ whole genome shotgun (WGS) entry which is preliminary data.</text>
</comment>